<keyword evidence="2" id="KW-1185">Reference proteome</keyword>
<evidence type="ECO:0000313" key="2">
    <source>
        <dbReference type="Proteomes" id="UP000249248"/>
    </source>
</evidence>
<proteinExistence type="predicted"/>
<dbReference type="InterPro" id="IPR024213">
    <property type="entry name" value="DUF3822"/>
</dbReference>
<dbReference type="CDD" id="cd24013">
    <property type="entry name" value="ASKHA_ATPase_BT3980-like"/>
    <property type="match status" value="1"/>
</dbReference>
<dbReference type="AlphaFoldDB" id="A0A2W1N0I6"/>
<comment type="caution">
    <text evidence="1">The sequence shown here is derived from an EMBL/GenBank/DDBJ whole genome shotgun (WGS) entry which is preliminary data.</text>
</comment>
<gene>
    <name evidence="1" type="ORF">DNU06_07815</name>
</gene>
<evidence type="ECO:0000313" key="1">
    <source>
        <dbReference type="EMBL" id="PZE17727.1"/>
    </source>
</evidence>
<organism evidence="1 2">
    <name type="scientific">Putridiphycobacter roseus</name>
    <dbReference type="NCBI Taxonomy" id="2219161"/>
    <lineage>
        <taxon>Bacteria</taxon>
        <taxon>Pseudomonadati</taxon>
        <taxon>Bacteroidota</taxon>
        <taxon>Flavobacteriia</taxon>
        <taxon>Flavobacteriales</taxon>
        <taxon>Crocinitomicaceae</taxon>
        <taxon>Putridiphycobacter</taxon>
    </lineage>
</organism>
<dbReference type="EMBL" id="QKSB01000003">
    <property type="protein sequence ID" value="PZE17727.1"/>
    <property type="molecule type" value="Genomic_DNA"/>
</dbReference>
<dbReference type="Proteomes" id="UP000249248">
    <property type="component" value="Unassembled WGS sequence"/>
</dbReference>
<dbReference type="Gene3D" id="3.30.420.250">
    <property type="match status" value="1"/>
</dbReference>
<protein>
    <recommendedName>
        <fullName evidence="3">DUF3822 domain-containing protein</fullName>
    </recommendedName>
</protein>
<name>A0A2W1N0I6_9FLAO</name>
<dbReference type="Gene3D" id="3.30.420.260">
    <property type="match status" value="1"/>
</dbReference>
<evidence type="ECO:0008006" key="3">
    <source>
        <dbReference type="Google" id="ProtNLM"/>
    </source>
</evidence>
<dbReference type="OrthoDB" id="658622at2"/>
<dbReference type="RefSeq" id="WP_111062687.1">
    <property type="nucleotide sequence ID" value="NZ_JBHUCU010000027.1"/>
</dbReference>
<accession>A0A2W1N0I6</accession>
<dbReference type="Pfam" id="PF12864">
    <property type="entry name" value="DUF3822"/>
    <property type="match status" value="1"/>
</dbReference>
<sequence length="255" mass="29916">MMVPSQRDAYKYALSMELRKDGFRFAFLSAESKEVVFYKSVNFDGFDEESLMELLSEPYFKYTFSSVSLSVSTNRMTLVPEAIFNNTTPKAIFELNHTNPIDNLDYSRLPELGLVTIYEIPLWIKSIFVKQFLRIKIVHHSTVILKGVFGQPTYKAKAHIYKEKELFYLILTDKNKLNYFNLFESSEIADLIYYYLFVLEQKEINSKDMPLTVYGLESDHPAISEMNKLLADPIRMYYKEEEENKFILINQLLCV</sequence>
<reference evidence="1 2" key="1">
    <citation type="submission" date="2018-06" db="EMBL/GenBank/DDBJ databases">
        <title>The draft genome sequence of Crocinitomix sp. SM1701.</title>
        <authorList>
            <person name="Zhang X."/>
        </authorList>
    </citation>
    <scope>NUCLEOTIDE SEQUENCE [LARGE SCALE GENOMIC DNA]</scope>
    <source>
        <strain evidence="1 2">SM1701</strain>
    </source>
</reference>